<protein>
    <submittedName>
        <fullName evidence="1">Putative transposase</fullName>
    </submittedName>
</protein>
<keyword evidence="1" id="KW-0614">Plasmid</keyword>
<reference evidence="1" key="1">
    <citation type="journal article" date="2010" name="BMC Genomics">
        <title>Genomes of three tomato pathogens within the Ralstonia solanacearum species complex reveal significant evolutionary divergence.</title>
        <authorList>
            <person name="Remenant B."/>
            <person name="Coupat-Goutaland B."/>
            <person name="Guidot A."/>
            <person name="Cellier G."/>
            <person name="Wicker E."/>
            <person name="Allen C."/>
            <person name="Fegan M."/>
            <person name="Pruvost O."/>
            <person name="Elbaz M."/>
            <person name="Calteau A."/>
            <person name="Salvignol G."/>
            <person name="Mornico D."/>
            <person name="Mangenot S."/>
            <person name="Barbe V."/>
            <person name="Medigue C."/>
            <person name="Prior P."/>
        </authorList>
    </citation>
    <scope>NUCLEOTIDE SEQUENCE [LARGE SCALE GENOMIC DNA]</scope>
    <source>
        <strain evidence="1">CFBP2957</strain>
        <plasmid evidence="1">RCFBPv3_mp</plasmid>
    </source>
</reference>
<organism evidence="1">
    <name type="scientific">Ralstonia solanacearum CFBP2957</name>
    <dbReference type="NCBI Taxonomy" id="859656"/>
    <lineage>
        <taxon>Bacteria</taxon>
        <taxon>Pseudomonadati</taxon>
        <taxon>Pseudomonadota</taxon>
        <taxon>Betaproteobacteria</taxon>
        <taxon>Burkholderiales</taxon>
        <taxon>Burkholderiaceae</taxon>
        <taxon>Ralstonia</taxon>
        <taxon>Ralstonia solanacearum species complex</taxon>
    </lineage>
</organism>
<dbReference type="AlphaFoldDB" id="D8P6A4"/>
<name>D8P6A4_RALSL</name>
<geneLocation type="plasmid" evidence="1">
    <name>RCFBPv3_mp</name>
</geneLocation>
<evidence type="ECO:0000313" key="1">
    <source>
        <dbReference type="EMBL" id="CBJ54440.1"/>
    </source>
</evidence>
<accession>D8P6A4</accession>
<dbReference type="EMBL" id="FP885907">
    <property type="protein sequence ID" value="CBJ54440.1"/>
    <property type="molecule type" value="Genomic_DNA"/>
</dbReference>
<proteinExistence type="predicted"/>
<sequence length="23" mass="2593">MKVSIVTPFKERLFLGRLDAGQS</sequence>
<gene>
    <name evidence="1" type="ORF">RCFBP_mp30357</name>
</gene>
<reference evidence="1" key="2">
    <citation type="submission" date="2010-02" db="EMBL/GenBank/DDBJ databases">
        <authorList>
            <person name="Genoscope - CEA"/>
        </authorList>
    </citation>
    <scope>NUCLEOTIDE SEQUENCE</scope>
    <source>
        <strain evidence="1">CFBP2957</strain>
        <plasmid evidence="1">RCFBPv3_mp</plasmid>
    </source>
</reference>